<proteinExistence type="predicted"/>
<protein>
    <submittedName>
        <fullName evidence="2">Uncharacterized protein</fullName>
    </submittedName>
</protein>
<dbReference type="EMBL" id="PFBA01000033">
    <property type="protein sequence ID" value="PIT92139.1"/>
    <property type="molecule type" value="Genomic_DNA"/>
</dbReference>
<evidence type="ECO:0000313" key="3">
    <source>
        <dbReference type="Proteomes" id="UP000228635"/>
    </source>
</evidence>
<name>A0A2M6WH61_9BACT</name>
<dbReference type="AlphaFoldDB" id="A0A2M6WH61"/>
<evidence type="ECO:0000256" key="1">
    <source>
        <dbReference type="SAM" id="Coils"/>
    </source>
</evidence>
<dbReference type="Proteomes" id="UP000228635">
    <property type="component" value="Unassembled WGS sequence"/>
</dbReference>
<feature type="coiled-coil region" evidence="1">
    <location>
        <begin position="10"/>
        <end position="66"/>
    </location>
</feature>
<organism evidence="2 3">
    <name type="scientific">Candidatus Harrisonbacteria bacterium CG10_big_fil_rev_8_21_14_0_10_42_17</name>
    <dbReference type="NCBI Taxonomy" id="1974584"/>
    <lineage>
        <taxon>Bacteria</taxon>
        <taxon>Candidatus Harrisoniibacteriota</taxon>
    </lineage>
</organism>
<accession>A0A2M6WH61</accession>
<gene>
    <name evidence="2" type="ORF">COU08_03975</name>
</gene>
<keyword evidence="1" id="KW-0175">Coiled coil</keyword>
<sequence length="92" mass="10300">MADNTHSSSHNNLEQRLDELILVSRKLNRDFAMKTGPLVKKLKEEAESLEGEVSIIDQALKDYERQTVQEIDDVIVAFAQDDADAGGDIEEV</sequence>
<reference evidence="3" key="1">
    <citation type="submission" date="2017-09" db="EMBL/GenBank/DDBJ databases">
        <title>Depth-based differentiation of microbial function through sediment-hosted aquifers and enrichment of novel symbionts in the deep terrestrial subsurface.</title>
        <authorList>
            <person name="Probst A.J."/>
            <person name="Ladd B."/>
            <person name="Jarett J.K."/>
            <person name="Geller-Mcgrath D.E."/>
            <person name="Sieber C.M.K."/>
            <person name="Emerson J.B."/>
            <person name="Anantharaman K."/>
            <person name="Thomas B.C."/>
            <person name="Malmstrom R."/>
            <person name="Stieglmeier M."/>
            <person name="Klingl A."/>
            <person name="Woyke T."/>
            <person name="Ryan C.M."/>
            <person name="Banfield J.F."/>
        </authorList>
    </citation>
    <scope>NUCLEOTIDE SEQUENCE [LARGE SCALE GENOMIC DNA]</scope>
</reference>
<comment type="caution">
    <text evidence="2">The sequence shown here is derived from an EMBL/GenBank/DDBJ whole genome shotgun (WGS) entry which is preliminary data.</text>
</comment>
<evidence type="ECO:0000313" key="2">
    <source>
        <dbReference type="EMBL" id="PIT92139.1"/>
    </source>
</evidence>